<sequence length="211" mass="23385">MGIIFGKINVETPKYEVRHSCTDYEIRKYAPSVIAQVTYDPSELGGDKDGGFRILANYIGAFGQAQNTMPEKIAMTAPVITRSQSEKIAMTAPVITKPEDIAMTAPVVTAASQEGRVTMQFLLPSKYVRVEDAPRPTDERVVITEDGERKYGVVKFGGAATDKVVEEKVEKLKKCLERDGHKITGEFMLARYNPPFTIPALRTNEVMIPIE</sequence>
<dbReference type="Gene3D" id="3.20.80.10">
    <property type="entry name" value="Regulatory factor, effector binding domain"/>
    <property type="match status" value="2"/>
</dbReference>
<dbReference type="PANTHER" id="PTHR11220">
    <property type="entry name" value="HEME-BINDING PROTEIN-RELATED"/>
    <property type="match status" value="1"/>
</dbReference>
<evidence type="ECO:0000313" key="2">
    <source>
        <dbReference type="EMBL" id="KAK1298985.1"/>
    </source>
</evidence>
<name>A0AAV9DD76_ACOCL</name>
<keyword evidence="3" id="KW-1185">Reference proteome</keyword>
<reference evidence="2" key="1">
    <citation type="journal article" date="2023" name="Nat. Commun.">
        <title>Diploid and tetraploid genomes of Acorus and the evolution of monocots.</title>
        <authorList>
            <person name="Ma L."/>
            <person name="Liu K.W."/>
            <person name="Li Z."/>
            <person name="Hsiao Y.Y."/>
            <person name="Qi Y."/>
            <person name="Fu T."/>
            <person name="Tang G.D."/>
            <person name="Zhang D."/>
            <person name="Sun W.H."/>
            <person name="Liu D.K."/>
            <person name="Li Y."/>
            <person name="Chen G.Z."/>
            <person name="Liu X.D."/>
            <person name="Liao X.Y."/>
            <person name="Jiang Y.T."/>
            <person name="Yu X."/>
            <person name="Hao Y."/>
            <person name="Huang J."/>
            <person name="Zhao X.W."/>
            <person name="Ke S."/>
            <person name="Chen Y.Y."/>
            <person name="Wu W.L."/>
            <person name="Hsu J.L."/>
            <person name="Lin Y.F."/>
            <person name="Huang M.D."/>
            <person name="Li C.Y."/>
            <person name="Huang L."/>
            <person name="Wang Z.W."/>
            <person name="Zhao X."/>
            <person name="Zhong W.Y."/>
            <person name="Peng D.H."/>
            <person name="Ahmad S."/>
            <person name="Lan S."/>
            <person name="Zhang J.S."/>
            <person name="Tsai W.C."/>
            <person name="Van de Peer Y."/>
            <person name="Liu Z.J."/>
        </authorList>
    </citation>
    <scope>NUCLEOTIDE SEQUENCE</scope>
    <source>
        <strain evidence="2">CP</strain>
    </source>
</reference>
<dbReference type="InterPro" id="IPR011256">
    <property type="entry name" value="Reg_factor_effector_dom_sf"/>
</dbReference>
<protein>
    <submittedName>
        <fullName evidence="2">Heme-binding-like protein</fullName>
    </submittedName>
</protein>
<comment type="caution">
    <text evidence="2">The sequence shown here is derived from an EMBL/GenBank/DDBJ whole genome shotgun (WGS) entry which is preliminary data.</text>
</comment>
<dbReference type="PANTHER" id="PTHR11220:SF58">
    <property type="entry name" value="SOUL HEME-BINDING FAMILY PROTEIN"/>
    <property type="match status" value="1"/>
</dbReference>
<dbReference type="InterPro" id="IPR006917">
    <property type="entry name" value="SOUL_heme-bd"/>
</dbReference>
<organism evidence="2 3">
    <name type="scientific">Acorus calamus</name>
    <name type="common">Sweet flag</name>
    <dbReference type="NCBI Taxonomy" id="4465"/>
    <lineage>
        <taxon>Eukaryota</taxon>
        <taxon>Viridiplantae</taxon>
        <taxon>Streptophyta</taxon>
        <taxon>Embryophyta</taxon>
        <taxon>Tracheophyta</taxon>
        <taxon>Spermatophyta</taxon>
        <taxon>Magnoliopsida</taxon>
        <taxon>Liliopsida</taxon>
        <taxon>Acoraceae</taxon>
        <taxon>Acorus</taxon>
    </lineage>
</organism>
<comment type="similarity">
    <text evidence="1">Belongs to the HEBP family.</text>
</comment>
<proteinExistence type="inferred from homology"/>
<dbReference type="FunFam" id="3.20.80.10:FF:000013">
    <property type="entry name" value="Soul heme-binding family protein"/>
    <property type="match status" value="1"/>
</dbReference>
<accession>A0AAV9DD76</accession>
<dbReference type="EMBL" id="JAUJYO010000014">
    <property type="protein sequence ID" value="KAK1298985.1"/>
    <property type="molecule type" value="Genomic_DNA"/>
</dbReference>
<dbReference type="FunFam" id="3.20.80.10:FF:000010">
    <property type="entry name" value="SOUL heme-binding family protein"/>
    <property type="match status" value="1"/>
</dbReference>
<evidence type="ECO:0000313" key="3">
    <source>
        <dbReference type="Proteomes" id="UP001180020"/>
    </source>
</evidence>
<dbReference type="SUPFAM" id="SSF55136">
    <property type="entry name" value="Probable bacterial effector-binding domain"/>
    <property type="match status" value="1"/>
</dbReference>
<evidence type="ECO:0000256" key="1">
    <source>
        <dbReference type="ARBA" id="ARBA00009817"/>
    </source>
</evidence>
<dbReference type="Pfam" id="PF04832">
    <property type="entry name" value="SOUL"/>
    <property type="match status" value="2"/>
</dbReference>
<gene>
    <name evidence="2" type="ORF">QJS10_CPB14g00779</name>
</gene>
<dbReference type="Proteomes" id="UP001180020">
    <property type="component" value="Unassembled WGS sequence"/>
</dbReference>
<dbReference type="AlphaFoldDB" id="A0AAV9DD76"/>
<reference evidence="2" key="2">
    <citation type="submission" date="2023-06" db="EMBL/GenBank/DDBJ databases">
        <authorList>
            <person name="Ma L."/>
            <person name="Liu K.-W."/>
            <person name="Li Z."/>
            <person name="Hsiao Y.-Y."/>
            <person name="Qi Y."/>
            <person name="Fu T."/>
            <person name="Tang G."/>
            <person name="Zhang D."/>
            <person name="Sun W.-H."/>
            <person name="Liu D.-K."/>
            <person name="Li Y."/>
            <person name="Chen G.-Z."/>
            <person name="Liu X.-D."/>
            <person name="Liao X.-Y."/>
            <person name="Jiang Y.-T."/>
            <person name="Yu X."/>
            <person name="Hao Y."/>
            <person name="Huang J."/>
            <person name="Zhao X.-W."/>
            <person name="Ke S."/>
            <person name="Chen Y.-Y."/>
            <person name="Wu W.-L."/>
            <person name="Hsu J.-L."/>
            <person name="Lin Y.-F."/>
            <person name="Huang M.-D."/>
            <person name="Li C.-Y."/>
            <person name="Huang L."/>
            <person name="Wang Z.-W."/>
            <person name="Zhao X."/>
            <person name="Zhong W.-Y."/>
            <person name="Peng D.-H."/>
            <person name="Ahmad S."/>
            <person name="Lan S."/>
            <person name="Zhang J.-S."/>
            <person name="Tsai W.-C."/>
            <person name="Van De Peer Y."/>
            <person name="Liu Z.-J."/>
        </authorList>
    </citation>
    <scope>NUCLEOTIDE SEQUENCE</scope>
    <source>
        <strain evidence="2">CP</strain>
        <tissue evidence="2">Leaves</tissue>
    </source>
</reference>